<protein>
    <recommendedName>
        <fullName evidence="2">PH domain-containing protein</fullName>
    </recommendedName>
</protein>
<organism evidence="3 4">
    <name type="scientific">Capsaspora owczarzaki (strain ATCC 30864)</name>
    <dbReference type="NCBI Taxonomy" id="595528"/>
    <lineage>
        <taxon>Eukaryota</taxon>
        <taxon>Filasterea</taxon>
        <taxon>Capsaspora</taxon>
    </lineage>
</organism>
<keyword evidence="4" id="KW-1185">Reference proteome</keyword>
<dbReference type="STRING" id="595528.A0A0D2VL05"/>
<feature type="domain" description="PH" evidence="2">
    <location>
        <begin position="793"/>
        <end position="896"/>
    </location>
</feature>
<dbReference type="FunFam" id="2.30.29.30:FF:000286">
    <property type="entry name" value="PH-protein kinase domain containing protein"/>
    <property type="match status" value="2"/>
</dbReference>
<dbReference type="SUPFAM" id="SSF50729">
    <property type="entry name" value="PH domain-like"/>
    <property type="match status" value="3"/>
</dbReference>
<feature type="region of interest" description="Disordered" evidence="1">
    <location>
        <begin position="927"/>
        <end position="950"/>
    </location>
</feature>
<feature type="compositionally biased region" description="Basic and acidic residues" evidence="1">
    <location>
        <begin position="209"/>
        <end position="222"/>
    </location>
</feature>
<evidence type="ECO:0000313" key="4">
    <source>
        <dbReference type="Proteomes" id="UP000008743"/>
    </source>
</evidence>
<dbReference type="PROSITE" id="PS50003">
    <property type="entry name" value="PH_DOMAIN"/>
    <property type="match status" value="3"/>
</dbReference>
<name>A0A0D2VL05_CAPO3</name>
<accession>A0A0D2VL05</accession>
<evidence type="ECO:0000259" key="2">
    <source>
        <dbReference type="PROSITE" id="PS50003"/>
    </source>
</evidence>
<dbReference type="PANTHER" id="PTHR14336:SF15">
    <property type="entry name" value="DUAL ADAPTER FOR PHOSPHOTYROSINE AND 3-PHOSPHOTYROSINE AND 3-PHOSPHOINOSITIDE"/>
    <property type="match status" value="1"/>
</dbReference>
<dbReference type="InterPro" id="IPR001849">
    <property type="entry name" value="PH_domain"/>
</dbReference>
<dbReference type="eggNOG" id="KOG4229">
    <property type="taxonomic scope" value="Eukaryota"/>
</dbReference>
<dbReference type="AlphaFoldDB" id="A0A0D2VL05"/>
<feature type="region of interest" description="Disordered" evidence="1">
    <location>
        <begin position="1"/>
        <end position="234"/>
    </location>
</feature>
<dbReference type="PANTHER" id="PTHR14336">
    <property type="entry name" value="TANDEM PH DOMAIN CONTAINING PROTEIN"/>
    <property type="match status" value="1"/>
</dbReference>
<feature type="region of interest" description="Disordered" evidence="1">
    <location>
        <begin position="1141"/>
        <end position="1226"/>
    </location>
</feature>
<gene>
    <name evidence="3" type="ORF">CAOG_002021</name>
</gene>
<dbReference type="eggNOG" id="KOG0248">
    <property type="taxonomic scope" value="Eukaryota"/>
</dbReference>
<feature type="compositionally biased region" description="Polar residues" evidence="1">
    <location>
        <begin position="37"/>
        <end position="49"/>
    </location>
</feature>
<dbReference type="Pfam" id="PF00169">
    <property type="entry name" value="PH"/>
    <property type="match status" value="3"/>
</dbReference>
<proteinExistence type="predicted"/>
<feature type="compositionally biased region" description="Low complexity" evidence="1">
    <location>
        <begin position="250"/>
        <end position="261"/>
    </location>
</feature>
<dbReference type="InParanoid" id="A0A0D2VL05"/>
<dbReference type="SMART" id="SM00233">
    <property type="entry name" value="PH"/>
    <property type="match status" value="3"/>
</dbReference>
<feature type="compositionally biased region" description="Polar residues" evidence="1">
    <location>
        <begin position="297"/>
        <end position="318"/>
    </location>
</feature>
<feature type="compositionally biased region" description="Low complexity" evidence="1">
    <location>
        <begin position="68"/>
        <end position="91"/>
    </location>
</feature>
<feature type="compositionally biased region" description="Low complexity" evidence="1">
    <location>
        <begin position="7"/>
        <end position="36"/>
    </location>
</feature>
<feature type="domain" description="PH" evidence="2">
    <location>
        <begin position="975"/>
        <end position="1100"/>
    </location>
</feature>
<reference evidence="4" key="1">
    <citation type="submission" date="2011-02" db="EMBL/GenBank/DDBJ databases">
        <title>The Genome Sequence of Capsaspora owczarzaki ATCC 30864.</title>
        <authorList>
            <person name="Russ C."/>
            <person name="Cuomo C."/>
            <person name="Burger G."/>
            <person name="Gray M.W."/>
            <person name="Holland P.W.H."/>
            <person name="King N."/>
            <person name="Lang F.B.F."/>
            <person name="Roger A.J."/>
            <person name="Ruiz-Trillo I."/>
            <person name="Young S.K."/>
            <person name="Zeng Q."/>
            <person name="Gargeya S."/>
            <person name="Alvarado L."/>
            <person name="Berlin A."/>
            <person name="Chapman S.B."/>
            <person name="Chen Z."/>
            <person name="Freedman E."/>
            <person name="Gellesch M."/>
            <person name="Goldberg J."/>
            <person name="Griggs A."/>
            <person name="Gujja S."/>
            <person name="Heilman E."/>
            <person name="Heiman D."/>
            <person name="Howarth C."/>
            <person name="Mehta T."/>
            <person name="Neiman D."/>
            <person name="Pearson M."/>
            <person name="Roberts A."/>
            <person name="Saif S."/>
            <person name="Shea T."/>
            <person name="Shenoy N."/>
            <person name="Sisk P."/>
            <person name="Stolte C."/>
            <person name="Sykes S."/>
            <person name="White J."/>
            <person name="Yandava C."/>
            <person name="Haas B."/>
            <person name="Nusbaum C."/>
            <person name="Birren B."/>
        </authorList>
    </citation>
    <scope>NUCLEOTIDE SEQUENCE</scope>
    <source>
        <strain evidence="4">ATCC 30864</strain>
    </source>
</reference>
<feature type="compositionally biased region" description="Low complexity" evidence="1">
    <location>
        <begin position="173"/>
        <end position="207"/>
    </location>
</feature>
<evidence type="ECO:0000313" key="3">
    <source>
        <dbReference type="EMBL" id="KJE90767.1"/>
    </source>
</evidence>
<evidence type="ECO:0000256" key="1">
    <source>
        <dbReference type="SAM" id="MobiDB-lite"/>
    </source>
</evidence>
<dbReference type="InterPro" id="IPR051707">
    <property type="entry name" value="PI-Interact_SigTrans_Reg"/>
</dbReference>
<dbReference type="EMBL" id="KE346362">
    <property type="protein sequence ID" value="KJE90767.1"/>
    <property type="molecule type" value="Genomic_DNA"/>
</dbReference>
<feature type="region of interest" description="Disordered" evidence="1">
    <location>
        <begin position="250"/>
        <end position="326"/>
    </location>
</feature>
<feature type="compositionally biased region" description="Pro residues" evidence="1">
    <location>
        <begin position="1150"/>
        <end position="1159"/>
    </location>
</feature>
<feature type="compositionally biased region" description="Low complexity" evidence="1">
    <location>
        <begin position="939"/>
        <end position="950"/>
    </location>
</feature>
<feature type="domain" description="PH" evidence="2">
    <location>
        <begin position="663"/>
        <end position="762"/>
    </location>
</feature>
<dbReference type="Proteomes" id="UP000008743">
    <property type="component" value="Unassembled WGS sequence"/>
</dbReference>
<dbReference type="InterPro" id="IPR011993">
    <property type="entry name" value="PH-like_dom_sf"/>
</dbReference>
<dbReference type="Gene3D" id="2.30.29.30">
    <property type="entry name" value="Pleckstrin-homology domain (PH domain)/Phosphotyrosine-binding domain (PTB)"/>
    <property type="match status" value="3"/>
</dbReference>
<sequence length="1226" mass="130237">MSRWHLPASAASPGSDDPAAASSPSAPEPGVSSAVATLSTGAKQPSSWRLPSVSRLRSVFESSPPSPTAAAAAQSSPSSSSSSSSPSSSPAGVGSSRIARAALQRSTVDVTAANRRSAAISTSTSFTPGASAASAASTSASTSASSAASATSPASPVDAVTGSTAATTERDTSSSSNGSSNGSTHSEAVEVQVEVEVEVKVAPVADASQAHDETKRQSKTADADEPAAATAAAAANEQIGDNLYDVLRAADAAAAQSPPAQGHGGKDERDSATDANGGGNSASAVKQDAQVDGEATQIVNSDNDTYTQPNKQNRQQAAEQPDDTYTVLTPPAPHPIAQADNEEVASMRSELAALRLEVQSVHLLKREITELHSTASSLREYVVRLREQYKADMAAVRASFSNTATDDGQVYAVAQPSIRSPVDRASDSVDFSMHVYEASSSVSQTNGSAIYLTNARAPRESIAEVNNLLDEIERRVEVPIAPSVQSAAGLAKPAPALFGQANSMGVPTISANTSSFAALNAFASPAALAAQPNALGLSGNAVDEQTLAAPAAPPPALRSNPSLRQTRISPAQQLNIMDPEELRQQQLKQAQRIHSIRELHMSVSGPALNGIFSGSLARNNAKPENGIAIKVTGDTDDASVEPVAERVTSVIPTTTTSTTFVNEVHKTGYMTKQGGANKNWKRRWFVLTETQLKYFKTSDCIIDDDSDLLGQIDLNEISCVESATNKRSFCFKLVTPDRTYFISCESDAEAAEWMSAISLCMQSTRQSNVEAFKEAVYAEPDAAGPEIVLSDAGVVVKGYLTKQGGGIKSWKKRWFVLGKESLENVLYYKDDKERELMGGIRLTDCTGPDAVYLGAVDRFQNNFPFEIRTSKRIYYLAASNAKELDVWFSAFRDALTVLLLQRRLISPTLEGDTSGDDLDEQHNLADARKSIRGPPSPLMPSLSPSSTSSLPALPAQTPLVDLLDGTETDDAMMLKLSRSAYLSKKGGGHSVGTSKGWKRRWFVLREQQFPQRVMQLLHHNQYLKTPVIDVFGLLFYYRTDKEKELMGVIDLAECSGVSEAKSKGHEFVFQIVTADRTYLLSAESEQSRRDWIQLLSTIRLQVKGHRERHQLSSAGKEPEVAGTISAGRIGTSTKAIPQLHPATAGARPTSPAPVSPTSPPALQQAGNPFPESPEPEPLASQRANVAHSDTEDEEDGAYATIPNLSQFSRDRSVSADSEGAMDSQSP</sequence>
<dbReference type="OrthoDB" id="2157866at2759"/>
<feature type="compositionally biased region" description="Low complexity" evidence="1">
    <location>
        <begin position="121"/>
        <end position="156"/>
    </location>
</feature>
<dbReference type="RefSeq" id="XP_004348771.1">
    <property type="nucleotide sequence ID" value="XM_004348721.2"/>
</dbReference>